<dbReference type="Proteomes" id="UP001153069">
    <property type="component" value="Unassembled WGS sequence"/>
</dbReference>
<proteinExistence type="inferred from homology"/>
<keyword evidence="3" id="KW-1133">Transmembrane helix</keyword>
<keyword evidence="3" id="KW-0812">Transmembrane</keyword>
<evidence type="ECO:0000313" key="5">
    <source>
        <dbReference type="EMBL" id="CAB9512172.1"/>
    </source>
</evidence>
<dbReference type="Gene3D" id="1.20.1640.10">
    <property type="entry name" value="Multidrug efflux transporter AcrB transmembrane domain"/>
    <property type="match status" value="2"/>
</dbReference>
<dbReference type="OrthoDB" id="190529at2759"/>
<feature type="compositionally biased region" description="Basic and acidic residues" evidence="2">
    <location>
        <begin position="58"/>
        <end position="70"/>
    </location>
</feature>
<feature type="transmembrane region" description="Helical" evidence="3">
    <location>
        <begin position="865"/>
        <end position="890"/>
    </location>
</feature>
<feature type="transmembrane region" description="Helical" evidence="3">
    <location>
        <begin position="146"/>
        <end position="165"/>
    </location>
</feature>
<feature type="transmembrane region" description="Helical" evidence="3">
    <location>
        <begin position="413"/>
        <end position="438"/>
    </location>
</feature>
<organism evidence="5 6">
    <name type="scientific">Seminavis robusta</name>
    <dbReference type="NCBI Taxonomy" id="568900"/>
    <lineage>
        <taxon>Eukaryota</taxon>
        <taxon>Sar</taxon>
        <taxon>Stramenopiles</taxon>
        <taxon>Ochrophyta</taxon>
        <taxon>Bacillariophyta</taxon>
        <taxon>Bacillariophyceae</taxon>
        <taxon>Bacillariophycidae</taxon>
        <taxon>Naviculales</taxon>
        <taxon>Naviculaceae</taxon>
        <taxon>Seminavis</taxon>
    </lineage>
</organism>
<evidence type="ECO:0000256" key="2">
    <source>
        <dbReference type="SAM" id="MobiDB-lite"/>
    </source>
</evidence>
<sequence>MDDQDFDGSDETISVSARQLAVGRAGTPTEEDERSEVFVTKVEPPTELTTTEISQDVPSDKESCRDETERTASVAFGTESIGPDDADINKEEREEDTESSITTSTGNSDRPAPVKWAKWTQLTDKLHEANQKFVLKLALTAARNPFRCIVGIILLSFTLLLAGLATNFHINVEETEIYAPFDSLPRLHSNWYDTESGFEEATRGTILMIHNNGGNVLDTSAMKKVFEAVDAVRNTTGYTDVCRDGAYWDGYNQEFTCRIMSATRFWYHDVDLFDSQVQSEDDLIRQLSAQEFPGEVPVDHEYIMGNLQRDDSGNITYIPSFFVYIFLNDKGEKTLEFESAVLETLAALQDQWDQDNSLNLHLDYLSERSPSDEFRRAIEEDMFLLPIIFFVMSGFTCFVFFKDNRVQSRCLLGVGSVTTILMSLMTGFGALFIFGVPFTSMTQLLPFVVFGVGLDDTFIITGAYLRSDANLETEERIRMAMTEVGSSISVTTITTASAFLLGLTSSVPAIHWLCLYAWPTIIIDYLYQITFFVAILVLDERRIQANRKDIVICCKGNTAGAHTESGESPTSVAPMDTSGHSQHFADKVMAWYARRLLKPVSQVVVLGLFSTFFGYCIIRTTMLRQEFDVKALFPDGSYMISAMDSMYAYQERSILFHIFFRNEDQGDPAIQQQMISFVEEIQALPAFGAAPPLCWVRDLQRLQETGYYDVVEDMSFEEQIQFAMDIPAFKEGYGKDIVIDNDTGKITASRCTILAQNSFMDTVENQIDFLNDQRAVTTAQVVNQGKLDGQESFFTYKDIYLIWEFYNIAISELIMSTVLSIAAVSIITLIFIPHWSAVCFIIPMVSVVYIDLLGVMQLAGLDINAVTFVCLVISIGLIVDFLLHIMLRYVESKAPTREERVKETLETMGSSILLGGVSTLLGILPLAFSSSTIMRTVFTSLCSMVVLAVAHGLMVLPVLLSFFGPITSAFPDEPDEIYVEGNDESPSLEQGKGPLEQGPTMSPTMSDVTSPAAPIEYASHC</sequence>
<dbReference type="GO" id="GO:0016020">
    <property type="term" value="C:membrane"/>
    <property type="evidence" value="ECO:0007669"/>
    <property type="project" value="TreeGrafter"/>
</dbReference>
<dbReference type="InterPro" id="IPR053958">
    <property type="entry name" value="HMGCR/SNAP/NPC1-like_SSD"/>
</dbReference>
<dbReference type="Pfam" id="PF12349">
    <property type="entry name" value="Sterol-sensing"/>
    <property type="match status" value="1"/>
</dbReference>
<dbReference type="AlphaFoldDB" id="A0A9N8HGR0"/>
<comment type="similarity">
    <text evidence="1">Belongs to the patched family.</text>
</comment>
<reference evidence="5" key="1">
    <citation type="submission" date="2020-06" db="EMBL/GenBank/DDBJ databases">
        <authorList>
            <consortium name="Plant Systems Biology data submission"/>
        </authorList>
    </citation>
    <scope>NUCLEOTIDE SEQUENCE</scope>
    <source>
        <strain evidence="5">D6</strain>
    </source>
</reference>
<feature type="transmembrane region" description="Helical" evidence="3">
    <location>
        <begin position="486"/>
        <end position="510"/>
    </location>
</feature>
<feature type="transmembrane region" description="Helical" evidence="3">
    <location>
        <begin position="516"/>
        <end position="538"/>
    </location>
</feature>
<dbReference type="InterPro" id="IPR051697">
    <property type="entry name" value="Patched_domain-protein"/>
</dbReference>
<feature type="transmembrane region" description="Helical" evidence="3">
    <location>
        <begin position="382"/>
        <end position="401"/>
    </location>
</feature>
<feature type="domain" description="SSD" evidence="4">
    <location>
        <begin position="381"/>
        <end position="538"/>
    </location>
</feature>
<gene>
    <name evidence="5" type="ORF">SEMRO_522_G159590.1</name>
</gene>
<dbReference type="InterPro" id="IPR000731">
    <property type="entry name" value="SSD"/>
</dbReference>
<dbReference type="PANTHER" id="PTHR10796:SF92">
    <property type="entry name" value="PATCHED-RELATED, ISOFORM A"/>
    <property type="match status" value="1"/>
</dbReference>
<evidence type="ECO:0000259" key="4">
    <source>
        <dbReference type="PROSITE" id="PS50156"/>
    </source>
</evidence>
<evidence type="ECO:0000256" key="1">
    <source>
        <dbReference type="ARBA" id="ARBA00005585"/>
    </source>
</evidence>
<feature type="transmembrane region" description="Helical" evidence="3">
    <location>
        <begin position="444"/>
        <end position="465"/>
    </location>
</feature>
<feature type="region of interest" description="Disordered" evidence="2">
    <location>
        <begin position="979"/>
        <end position="1021"/>
    </location>
</feature>
<dbReference type="PANTHER" id="PTHR10796">
    <property type="entry name" value="PATCHED-RELATED"/>
    <property type="match status" value="1"/>
</dbReference>
<comment type="caution">
    <text evidence="5">The sequence shown here is derived from an EMBL/GenBank/DDBJ whole genome shotgun (WGS) entry which is preliminary data.</text>
</comment>
<dbReference type="SUPFAM" id="SSF82866">
    <property type="entry name" value="Multidrug efflux transporter AcrB transmembrane domain"/>
    <property type="match status" value="2"/>
</dbReference>
<feature type="transmembrane region" description="Helical" evidence="3">
    <location>
        <begin position="911"/>
        <end position="931"/>
    </location>
</feature>
<feature type="transmembrane region" description="Helical" evidence="3">
    <location>
        <begin position="813"/>
        <end position="832"/>
    </location>
</feature>
<feature type="transmembrane region" description="Helical" evidence="3">
    <location>
        <begin position="937"/>
        <end position="960"/>
    </location>
</feature>
<feature type="compositionally biased region" description="Acidic residues" evidence="2">
    <location>
        <begin position="1"/>
        <end position="10"/>
    </location>
</feature>
<evidence type="ECO:0000313" key="6">
    <source>
        <dbReference type="Proteomes" id="UP001153069"/>
    </source>
</evidence>
<protein>
    <submittedName>
        <fullName evidence="5">Pick C1-like protein 1</fullName>
    </submittedName>
</protein>
<feature type="region of interest" description="Disordered" evidence="2">
    <location>
        <begin position="1"/>
        <end position="112"/>
    </location>
</feature>
<keyword evidence="3" id="KW-0472">Membrane</keyword>
<feature type="transmembrane region" description="Helical" evidence="3">
    <location>
        <begin position="839"/>
        <end position="859"/>
    </location>
</feature>
<keyword evidence="6" id="KW-1185">Reference proteome</keyword>
<dbReference type="EMBL" id="CAICTM010000521">
    <property type="protein sequence ID" value="CAB9512172.1"/>
    <property type="molecule type" value="Genomic_DNA"/>
</dbReference>
<dbReference type="PROSITE" id="PS50156">
    <property type="entry name" value="SSD"/>
    <property type="match status" value="1"/>
</dbReference>
<name>A0A9N8HGR0_9STRA</name>
<feature type="compositionally biased region" description="Polar residues" evidence="2">
    <location>
        <begin position="999"/>
        <end position="1009"/>
    </location>
</feature>
<feature type="compositionally biased region" description="Polar residues" evidence="2">
    <location>
        <begin position="47"/>
        <end position="57"/>
    </location>
</feature>
<feature type="transmembrane region" description="Helical" evidence="3">
    <location>
        <begin position="596"/>
        <end position="615"/>
    </location>
</feature>
<accession>A0A9N8HGR0</accession>
<evidence type="ECO:0000256" key="3">
    <source>
        <dbReference type="SAM" id="Phobius"/>
    </source>
</evidence>